<feature type="region of interest" description="Disordered" evidence="4">
    <location>
        <begin position="1010"/>
        <end position="1030"/>
    </location>
</feature>
<comment type="catalytic activity">
    <reaction evidence="3">
        <text>O-phospho-L-threonyl-[protein] + H2O = L-threonyl-[protein] + phosphate</text>
        <dbReference type="Rhea" id="RHEA:47004"/>
        <dbReference type="Rhea" id="RHEA-COMP:11060"/>
        <dbReference type="Rhea" id="RHEA-COMP:11605"/>
        <dbReference type="ChEBI" id="CHEBI:15377"/>
        <dbReference type="ChEBI" id="CHEBI:30013"/>
        <dbReference type="ChEBI" id="CHEBI:43474"/>
        <dbReference type="ChEBI" id="CHEBI:61977"/>
        <dbReference type="EC" id="3.1.3.16"/>
    </reaction>
</comment>
<feature type="region of interest" description="Disordered" evidence="4">
    <location>
        <begin position="545"/>
        <end position="592"/>
    </location>
</feature>
<dbReference type="PROSITE" id="PS50222">
    <property type="entry name" value="EF_HAND_2"/>
    <property type="match status" value="1"/>
</dbReference>
<reference evidence="6 7" key="1">
    <citation type="submission" date="2019-01" db="EMBL/GenBank/DDBJ databases">
        <title>Nuclear Genome Assembly of the Microalgal Biofuel strain Nannochloropsis salina CCMP1776.</title>
        <authorList>
            <person name="Hovde B."/>
        </authorList>
    </citation>
    <scope>NUCLEOTIDE SEQUENCE [LARGE SCALE GENOMIC DNA]</scope>
    <source>
        <strain evidence="6 7">CCMP1776</strain>
    </source>
</reference>
<dbReference type="SMART" id="SM00855">
    <property type="entry name" value="PGAM"/>
    <property type="match status" value="1"/>
</dbReference>
<dbReference type="PANTHER" id="PTHR46422">
    <property type="entry name" value="SERINE/THREONINE-PROTEIN PHOSPHATASE BSL3"/>
    <property type="match status" value="1"/>
</dbReference>
<feature type="region of interest" description="Disordered" evidence="4">
    <location>
        <begin position="1"/>
        <end position="23"/>
    </location>
</feature>
<dbReference type="SUPFAM" id="SSF53254">
    <property type="entry name" value="Phosphoglycerate mutase-like"/>
    <property type="match status" value="1"/>
</dbReference>
<dbReference type="PANTHER" id="PTHR46422:SF4">
    <property type="entry name" value="SERINE_THREONINE-PROTEIN PHOSPHATASE BSL3"/>
    <property type="match status" value="1"/>
</dbReference>
<feature type="region of interest" description="Disordered" evidence="4">
    <location>
        <begin position="631"/>
        <end position="658"/>
    </location>
</feature>
<sequence>MESVLTPSQRPSLPLRAPQPQAVDHRFGDQQELPAVFKVLHLLRHGIAVHKQPNGQDLPPASLLDACLTAQGVAQAHAARHTIQALQPQFVITSPLTRALQTTTIIMSPENAGVGNEANNRTEGESTRIVAVELVREAYGVLLPDKRRNATELQAAFRPTVDFSLLSEEDQLWTASQRESLESVRGRARKFLHELLPRPERHVLLVSHGVFLQCLLQETLLFDDPSNSEWNEGQQIMNCELYTVIFVAVDPLCTGGSNFSSPPSASLPGQAYSPSAPADHNEPYLSGQRNPPLLPVLAPGVGKDRLVRRLLLSPGVHNMLVGADLGPSFMDNVVGWLAELFLAYTHGQYQAHVPAFTRLMGLCGVEEAFVCERYFVAFASRRRPQAEWRAPARHATCTNAPQHQNAMVEGRAIGVPSTLTFEDFLVGLVAMEPGTANTGQWRRLRAEYIFRAYDLNDDGDLAFEDFKLVVEDMARLHQGKDSVPGWRCDPQVLEKEARKWHKGGRCSLVDFVSAVETMKFQGTGVLFRTPQSVIHVDKARRRLLLDGSRTPSSASPSSSGPSSGGRRDGARTSTSGSTGEEEDSDGPCAHVGQASSSVVKVNSRQICFDVSKQRYSMSPHEKANRKLVRIHEDHAPLSHQEGRRASGGREGDESSCDEVDRQLARTGMNSTYDSHRNGEQYEKDFRTMSAGQETAHRIIRLLLDWDPNRQEALPERGVFEALKGLSDLEPLFEELQSLLTTEPTVLEVRTPTRIFGDIHGQLNDLLRLFKAYGRPDRFGDINLVDYIFNGDFVDRGPCSCDVVLLLFAIKVAYPRRVYLIRGNHESRAVNALFGFKTECVRRLGEQAGVLLWEMCNSLFDVLPLAACVEGRILVLHGGLGASLNSLEQLRNLRRPIYDGQSAEEPLGQLLRDILWSDPTASDVVRGTHASPRGAGIALFGPDRVEAFCRANDLDVVIRSHQVVSHGYEFFANQRLITVFSATDYCGQHKNDGAILEIDRDLVITPKLVKDDKSSRWSMPRDSSPPRTRVP</sequence>
<evidence type="ECO:0000256" key="3">
    <source>
        <dbReference type="RuleBase" id="RU004273"/>
    </source>
</evidence>
<dbReference type="SUPFAM" id="SSF47473">
    <property type="entry name" value="EF-hand"/>
    <property type="match status" value="1"/>
</dbReference>
<dbReference type="SUPFAM" id="SSF56300">
    <property type="entry name" value="Metallo-dependent phosphatases"/>
    <property type="match status" value="1"/>
</dbReference>
<dbReference type="Proteomes" id="UP000355283">
    <property type="component" value="Unassembled WGS sequence"/>
</dbReference>
<organism evidence="6 7">
    <name type="scientific">Nannochloropsis salina CCMP1776</name>
    <dbReference type="NCBI Taxonomy" id="1027361"/>
    <lineage>
        <taxon>Eukaryota</taxon>
        <taxon>Sar</taxon>
        <taxon>Stramenopiles</taxon>
        <taxon>Ochrophyta</taxon>
        <taxon>Eustigmatophyceae</taxon>
        <taxon>Eustigmatales</taxon>
        <taxon>Monodopsidaceae</taxon>
        <taxon>Microchloropsis</taxon>
        <taxon>Microchloropsis salina</taxon>
    </lineage>
</organism>
<dbReference type="OrthoDB" id="496981at2759"/>
<gene>
    <name evidence="6" type="ORF">NSK_003846</name>
</gene>
<keyword evidence="3" id="KW-0378">Hydrolase</keyword>
<feature type="region of interest" description="Disordered" evidence="4">
    <location>
        <begin position="264"/>
        <end position="285"/>
    </location>
</feature>
<dbReference type="EC" id="3.1.3.16" evidence="3"/>
<comment type="caution">
    <text evidence="6">The sequence shown here is derived from an EMBL/GenBank/DDBJ whole genome shotgun (WGS) entry which is preliminary data.</text>
</comment>
<dbReference type="PRINTS" id="PR00114">
    <property type="entry name" value="STPHPHTASE"/>
</dbReference>
<evidence type="ECO:0000313" key="7">
    <source>
        <dbReference type="Proteomes" id="UP000355283"/>
    </source>
</evidence>
<dbReference type="InterPro" id="IPR006186">
    <property type="entry name" value="Ser/Thr-sp_prot-phosphatase"/>
</dbReference>
<dbReference type="PROSITE" id="PS00125">
    <property type="entry name" value="SER_THR_PHOSPHATASE"/>
    <property type="match status" value="1"/>
</dbReference>
<dbReference type="GO" id="GO:0004722">
    <property type="term" value="F:protein serine/threonine phosphatase activity"/>
    <property type="evidence" value="ECO:0007669"/>
    <property type="project" value="UniProtKB-EC"/>
</dbReference>
<dbReference type="Gene3D" id="3.60.21.10">
    <property type="match status" value="1"/>
</dbReference>
<dbReference type="InterPro" id="IPR029052">
    <property type="entry name" value="Metallo-depent_PP-like"/>
</dbReference>
<evidence type="ECO:0000256" key="4">
    <source>
        <dbReference type="SAM" id="MobiDB-lite"/>
    </source>
</evidence>
<dbReference type="GO" id="GO:0005509">
    <property type="term" value="F:calcium ion binding"/>
    <property type="evidence" value="ECO:0007669"/>
    <property type="project" value="InterPro"/>
</dbReference>
<evidence type="ECO:0000313" key="6">
    <source>
        <dbReference type="EMBL" id="TFJ84814.1"/>
    </source>
</evidence>
<keyword evidence="2" id="KW-0106">Calcium</keyword>
<dbReference type="Pfam" id="PF00149">
    <property type="entry name" value="Metallophos"/>
    <property type="match status" value="1"/>
</dbReference>
<dbReference type="InterPro" id="IPR002048">
    <property type="entry name" value="EF_hand_dom"/>
</dbReference>
<comment type="similarity">
    <text evidence="1 3">Belongs to the PPP phosphatase family.</text>
</comment>
<protein>
    <recommendedName>
        <fullName evidence="3">Serine/threonine-protein phosphatase</fullName>
        <ecNumber evidence="3">3.1.3.16</ecNumber>
    </recommendedName>
</protein>
<dbReference type="InterPro" id="IPR011992">
    <property type="entry name" value="EF-hand-dom_pair"/>
</dbReference>
<accession>A0A4D9D1I4</accession>
<feature type="compositionally biased region" description="Polar residues" evidence="4">
    <location>
        <begin position="1"/>
        <end position="11"/>
    </location>
</feature>
<evidence type="ECO:0000259" key="5">
    <source>
        <dbReference type="PROSITE" id="PS50222"/>
    </source>
</evidence>
<keyword evidence="7" id="KW-1185">Reference proteome</keyword>
<name>A0A4D9D1I4_9STRA</name>
<dbReference type="AlphaFoldDB" id="A0A4D9D1I4"/>
<dbReference type="PROSITE" id="PS00018">
    <property type="entry name" value="EF_HAND_1"/>
    <property type="match status" value="1"/>
</dbReference>
<dbReference type="CDD" id="cd07067">
    <property type="entry name" value="HP_PGM_like"/>
    <property type="match status" value="1"/>
</dbReference>
<feature type="compositionally biased region" description="Low complexity" evidence="4">
    <location>
        <begin position="546"/>
        <end position="561"/>
    </location>
</feature>
<dbReference type="SMART" id="SM00156">
    <property type="entry name" value="PP2Ac"/>
    <property type="match status" value="1"/>
</dbReference>
<dbReference type="Gene3D" id="1.10.238.10">
    <property type="entry name" value="EF-hand"/>
    <property type="match status" value="1"/>
</dbReference>
<evidence type="ECO:0000256" key="1">
    <source>
        <dbReference type="ARBA" id="ARBA00008294"/>
    </source>
</evidence>
<dbReference type="InterPro" id="IPR029033">
    <property type="entry name" value="His_PPase_superfam"/>
</dbReference>
<dbReference type="InterPro" id="IPR004843">
    <property type="entry name" value="Calcineurin-like_PHP"/>
</dbReference>
<feature type="domain" description="EF-hand" evidence="5">
    <location>
        <begin position="441"/>
        <end position="476"/>
    </location>
</feature>
<dbReference type="InterPro" id="IPR018247">
    <property type="entry name" value="EF_Hand_1_Ca_BS"/>
</dbReference>
<dbReference type="Gene3D" id="3.40.50.1240">
    <property type="entry name" value="Phosphoglycerate mutase-like"/>
    <property type="match status" value="1"/>
</dbReference>
<dbReference type="InterPro" id="IPR013078">
    <property type="entry name" value="His_Pase_superF_clade-1"/>
</dbReference>
<evidence type="ECO:0000256" key="2">
    <source>
        <dbReference type="ARBA" id="ARBA00022837"/>
    </source>
</evidence>
<dbReference type="EMBL" id="SDOX01000017">
    <property type="protein sequence ID" value="TFJ84814.1"/>
    <property type="molecule type" value="Genomic_DNA"/>
</dbReference>
<dbReference type="Pfam" id="PF00300">
    <property type="entry name" value="His_Phos_1"/>
    <property type="match status" value="2"/>
</dbReference>
<proteinExistence type="inferred from homology"/>